<evidence type="ECO:0000256" key="6">
    <source>
        <dbReference type="ARBA" id="ARBA00023155"/>
    </source>
</evidence>
<feature type="domain" description="START" evidence="13">
    <location>
        <begin position="514"/>
        <end position="746"/>
    </location>
</feature>
<dbReference type="GO" id="GO:0000981">
    <property type="term" value="F:DNA-binding transcription factor activity, RNA polymerase II-specific"/>
    <property type="evidence" value="ECO:0007669"/>
    <property type="project" value="InterPro"/>
</dbReference>
<dbReference type="Pfam" id="PF01852">
    <property type="entry name" value="START"/>
    <property type="match status" value="1"/>
</dbReference>
<dbReference type="PROSITE" id="PS50848">
    <property type="entry name" value="START"/>
    <property type="match status" value="1"/>
</dbReference>
<evidence type="ECO:0000256" key="2">
    <source>
        <dbReference type="ARBA" id="ARBA00006789"/>
    </source>
</evidence>
<evidence type="ECO:0000256" key="3">
    <source>
        <dbReference type="ARBA" id="ARBA00023015"/>
    </source>
</evidence>
<evidence type="ECO:0000256" key="1">
    <source>
        <dbReference type="ARBA" id="ARBA00004123"/>
    </source>
</evidence>
<dbReference type="PANTHER" id="PTHR45654">
    <property type="entry name" value="HOMEOBOX-LEUCINE ZIPPER PROTEIN MERISTEM L1"/>
    <property type="match status" value="1"/>
</dbReference>
<name>A0A162AAD0_DAUCS</name>
<protein>
    <recommendedName>
        <fullName evidence="15">Homeobox domain-containing protein</fullName>
    </recommendedName>
</protein>
<dbReference type="PANTHER" id="PTHR45654:SF1">
    <property type="entry name" value="HOMEOBOX-LEUCINE ZIPPER PROTEIN HDG11"/>
    <property type="match status" value="1"/>
</dbReference>
<feature type="coiled-coil region" evidence="11">
    <location>
        <begin position="425"/>
        <end position="492"/>
    </location>
</feature>
<dbReference type="InterPro" id="IPR001356">
    <property type="entry name" value="HD"/>
</dbReference>
<dbReference type="Gene3D" id="3.90.1200.10">
    <property type="match status" value="1"/>
</dbReference>
<dbReference type="Pfam" id="PF25797">
    <property type="entry name" value="PDF2_C"/>
    <property type="match status" value="1"/>
</dbReference>
<dbReference type="SMART" id="SM00389">
    <property type="entry name" value="HOX"/>
    <property type="match status" value="1"/>
</dbReference>
<keyword evidence="4 11" id="KW-0175">Coiled coil</keyword>
<reference evidence="14" key="1">
    <citation type="journal article" date="2016" name="Nat. Genet.">
        <title>A high-quality carrot genome assembly provides new insights into carotenoid accumulation and asterid genome evolution.</title>
        <authorList>
            <person name="Iorizzo M."/>
            <person name="Ellison S."/>
            <person name="Senalik D."/>
            <person name="Zeng P."/>
            <person name="Satapoomin P."/>
            <person name="Huang J."/>
            <person name="Bowman M."/>
            <person name="Iovene M."/>
            <person name="Sanseverino W."/>
            <person name="Cavagnaro P."/>
            <person name="Yildiz M."/>
            <person name="Macko-Podgorni A."/>
            <person name="Moranska E."/>
            <person name="Grzebelus E."/>
            <person name="Grzebelus D."/>
            <person name="Ashrafi H."/>
            <person name="Zheng Z."/>
            <person name="Cheng S."/>
            <person name="Spooner D."/>
            <person name="Van Deynze A."/>
            <person name="Simon P."/>
        </authorList>
    </citation>
    <scope>NUCLEOTIDE SEQUENCE [LARGE SCALE GENOMIC DNA]</scope>
    <source>
        <tissue evidence="14">Leaf</tissue>
    </source>
</reference>
<dbReference type="SMART" id="SM00234">
    <property type="entry name" value="START"/>
    <property type="match status" value="1"/>
</dbReference>
<dbReference type="GO" id="GO:0003677">
    <property type="term" value="F:DNA binding"/>
    <property type="evidence" value="ECO:0007669"/>
    <property type="project" value="UniProtKB-UniRule"/>
</dbReference>
<dbReference type="GO" id="GO:0005634">
    <property type="term" value="C:nucleus"/>
    <property type="evidence" value="ECO:0007669"/>
    <property type="project" value="UniProtKB-SubCell"/>
</dbReference>
<evidence type="ECO:0000259" key="12">
    <source>
        <dbReference type="PROSITE" id="PS50071"/>
    </source>
</evidence>
<evidence type="ECO:0000256" key="4">
    <source>
        <dbReference type="ARBA" id="ARBA00023054"/>
    </source>
</evidence>
<dbReference type="STRING" id="79200.A0A162AAD0"/>
<evidence type="ECO:0008006" key="15">
    <source>
        <dbReference type="Google" id="ProtNLM"/>
    </source>
</evidence>
<dbReference type="PROSITE" id="PS00027">
    <property type="entry name" value="HOMEOBOX_1"/>
    <property type="match status" value="1"/>
</dbReference>
<feature type="domain" description="Homeobox" evidence="12">
    <location>
        <begin position="384"/>
        <end position="416"/>
    </location>
</feature>
<dbReference type="GO" id="GO:0008289">
    <property type="term" value="F:lipid binding"/>
    <property type="evidence" value="ECO:0007669"/>
    <property type="project" value="InterPro"/>
</dbReference>
<dbReference type="AlphaFoldDB" id="A0A162AAD0"/>
<dbReference type="CDD" id="cd00086">
    <property type="entry name" value="homeodomain"/>
    <property type="match status" value="1"/>
</dbReference>
<dbReference type="CDD" id="cd05157">
    <property type="entry name" value="ETNK_euk"/>
    <property type="match status" value="1"/>
</dbReference>
<dbReference type="SMR" id="A0A162AAD0"/>
<keyword evidence="7" id="KW-0804">Transcription</keyword>
<keyword evidence="6 9" id="KW-0371">Homeobox</keyword>
<keyword evidence="8 9" id="KW-0539">Nucleus</keyword>
<dbReference type="Gene3D" id="3.30.200.20">
    <property type="entry name" value="Phosphorylase Kinase, domain 1"/>
    <property type="match status" value="1"/>
</dbReference>
<gene>
    <name evidence="14" type="ORF">DCAR_014738</name>
</gene>
<evidence type="ECO:0000259" key="13">
    <source>
        <dbReference type="PROSITE" id="PS50848"/>
    </source>
</evidence>
<keyword evidence="3" id="KW-0805">Transcription regulation</keyword>
<keyword evidence="5 9" id="KW-0238">DNA-binding</keyword>
<dbReference type="EMBL" id="LNRQ01000004">
    <property type="protein sequence ID" value="KZM97900.1"/>
    <property type="molecule type" value="Genomic_DNA"/>
</dbReference>
<comment type="subcellular location">
    <subcellularLocation>
        <location evidence="1 9 10">Nucleus</location>
    </subcellularLocation>
</comment>
<dbReference type="Gene3D" id="1.10.10.60">
    <property type="entry name" value="Homeodomain-like"/>
    <property type="match status" value="1"/>
</dbReference>
<evidence type="ECO:0000256" key="9">
    <source>
        <dbReference type="PROSITE-ProRule" id="PRU00108"/>
    </source>
</evidence>
<dbReference type="SUPFAM" id="SSF46689">
    <property type="entry name" value="Homeodomain-like"/>
    <property type="match status" value="1"/>
</dbReference>
<dbReference type="Pfam" id="PF01633">
    <property type="entry name" value="Choline_kinase"/>
    <property type="match status" value="1"/>
</dbReference>
<feature type="DNA-binding region" description="Homeobox" evidence="9">
    <location>
        <begin position="386"/>
        <end position="417"/>
    </location>
</feature>
<evidence type="ECO:0000256" key="8">
    <source>
        <dbReference type="ARBA" id="ARBA00023242"/>
    </source>
</evidence>
<organism evidence="14">
    <name type="scientific">Daucus carota subsp. sativus</name>
    <name type="common">Carrot</name>
    <dbReference type="NCBI Taxonomy" id="79200"/>
    <lineage>
        <taxon>Eukaryota</taxon>
        <taxon>Viridiplantae</taxon>
        <taxon>Streptophyta</taxon>
        <taxon>Embryophyta</taxon>
        <taxon>Tracheophyta</taxon>
        <taxon>Spermatophyta</taxon>
        <taxon>Magnoliopsida</taxon>
        <taxon>eudicotyledons</taxon>
        <taxon>Gunneridae</taxon>
        <taxon>Pentapetalae</taxon>
        <taxon>asterids</taxon>
        <taxon>campanulids</taxon>
        <taxon>Apiales</taxon>
        <taxon>Apiaceae</taxon>
        <taxon>Apioideae</taxon>
        <taxon>Scandiceae</taxon>
        <taxon>Daucinae</taxon>
        <taxon>Daucus</taxon>
        <taxon>Daucus sect. Daucus</taxon>
    </lineage>
</organism>
<comment type="caution">
    <text evidence="14">The sequence shown here is derived from an EMBL/GenBank/DDBJ whole genome shotgun (WGS) entry which is preliminary data.</text>
</comment>
<dbReference type="InterPro" id="IPR002913">
    <property type="entry name" value="START_lipid-bd_dom"/>
</dbReference>
<evidence type="ECO:0000256" key="7">
    <source>
        <dbReference type="ARBA" id="ARBA00023163"/>
    </source>
</evidence>
<dbReference type="InterPro" id="IPR011009">
    <property type="entry name" value="Kinase-like_dom_sf"/>
</dbReference>
<evidence type="ECO:0000256" key="10">
    <source>
        <dbReference type="RuleBase" id="RU000682"/>
    </source>
</evidence>
<dbReference type="SUPFAM" id="SSF55961">
    <property type="entry name" value="Bet v1-like"/>
    <property type="match status" value="2"/>
</dbReference>
<dbReference type="InterPro" id="IPR009057">
    <property type="entry name" value="Homeodomain-like_sf"/>
</dbReference>
<dbReference type="Gramene" id="KZM97900">
    <property type="protein sequence ID" value="KZM97900"/>
    <property type="gene ID" value="DCAR_014738"/>
</dbReference>
<dbReference type="InterPro" id="IPR017970">
    <property type="entry name" value="Homeobox_CS"/>
</dbReference>
<accession>A0A162AAD0</accession>
<dbReference type="InterPro" id="IPR042160">
    <property type="entry name" value="HD-Zip_IV"/>
</dbReference>
<dbReference type="InterPro" id="IPR057993">
    <property type="entry name" value="HD-Zip_IV_C"/>
</dbReference>
<evidence type="ECO:0000256" key="11">
    <source>
        <dbReference type="SAM" id="Coils"/>
    </source>
</evidence>
<dbReference type="SUPFAM" id="SSF56112">
    <property type="entry name" value="Protein kinase-like (PK-like)"/>
    <property type="match status" value="1"/>
</dbReference>
<dbReference type="PROSITE" id="PS50071">
    <property type="entry name" value="HOMEOBOX_2"/>
    <property type="match status" value="1"/>
</dbReference>
<dbReference type="Gene3D" id="3.30.530.20">
    <property type="match status" value="1"/>
</dbReference>
<evidence type="ECO:0000256" key="5">
    <source>
        <dbReference type="ARBA" id="ARBA00023125"/>
    </source>
</evidence>
<dbReference type="Pfam" id="PF00046">
    <property type="entry name" value="Homeodomain"/>
    <property type="match status" value="1"/>
</dbReference>
<comment type="similarity">
    <text evidence="2">Belongs to the HD-ZIP homeobox family. Class IV subfamily.</text>
</comment>
<dbReference type="InterPro" id="IPR023393">
    <property type="entry name" value="START-like_dom_sf"/>
</dbReference>
<evidence type="ECO:0000313" key="14">
    <source>
        <dbReference type="EMBL" id="KZM97900.1"/>
    </source>
</evidence>
<sequence length="974" mass="110635">MGSVENEKKKDRLPSEATKILQSLASGWDDIIDPNALQVIRVKGAMTNQVFQIKWPTRTERSRKVLVRIYGEGVDIFFDRENEIRTFEFMSKMGRGPRLLGRFSNGRIEEFIHARTLSAADLRDPETSALIATKMKEFHNLDMPGPKTVLLWDRLRNYLSVAKRMSSTEEARDFGLNLIEEELSFLENALSSDHLTGFCHNDLQYGNIMIDEETSYITIIDYEYACYNPIAYDIANHFCEMAADYHTETPHLMDYSKYPGYDERKRFLRVYLSCSGKEPSDSELEHLIQEVEKYTLANHLFWGLWGLISELVNEIDFNYKEYARQRFQQYWLRKPELLGFSTSSPIRANIMEVTGLAKKPAGLPEGEVVDIIDTRLNKFKGSKDEARRLELSVELGMTPSQIKFWFQNKRTQTKAKQEKEKSIALRALNDEIRGEINEIAQVLEALECRFCGKSCQVGENIFINQQKLRAENALLKEELERLSREVEEYTGMPISLHRATEPSDHVLSNSSGVIATDKAFMVELAHHAMEEFNTLLQSNEFWMNSTDDGRTVIDLQAYERRFSRGPNSPNLRTESSKDCGVVFMNSLDLVEFFMDANKYMEVFPTIVSKARTIAVIKAGLMGNQNNLLQLMYEELNVLSPLVQTRKFCFLRFCKQLDQNSWAIVDVSYDDPRESFDSQSQVRRMPSGCYIQAMPDGQSKVTWMEHTRIEDRASIHEFYRGHIWSGLAFGAERRLAVLKRMCERINCPLDYSTPFFYIGGGRKNLMKLSQRMINGFCSSINPADGQQDMISKIDDLEIHTTFRKCTDLVYPDSVVLSAAATTWFPSAPLSIFNFLIDEKCRPQWDVITDIGWVREAGRIGFHSGNCISLLEAFSTGQNKLILQESWTDPSGALVVYCPVPLPAIKAVMSGEDPSILSLSPSGFVISGAMSGGALVTVLLQMSENSATPGSMSLESANLLNTCVGITIDKLKAALS</sequence>
<proteinExistence type="inferred from homology"/>
<dbReference type="CDD" id="cd08875">
    <property type="entry name" value="START_ArGLABRA2_like"/>
    <property type="match status" value="1"/>
</dbReference>